<sequence length="20" mass="2122">MVISGTLTIPLTSPGPRIMH</sequence>
<accession>A0A2P2MZC6</accession>
<organism evidence="2">
    <name type="scientific">Rhizophora mucronata</name>
    <name type="common">Asiatic mangrove</name>
    <dbReference type="NCBI Taxonomy" id="61149"/>
    <lineage>
        <taxon>Eukaryota</taxon>
        <taxon>Viridiplantae</taxon>
        <taxon>Streptophyta</taxon>
        <taxon>Embryophyta</taxon>
        <taxon>Tracheophyta</taxon>
        <taxon>Spermatophyta</taxon>
        <taxon>Magnoliopsida</taxon>
        <taxon>eudicotyledons</taxon>
        <taxon>Gunneridae</taxon>
        <taxon>Pentapetalae</taxon>
        <taxon>rosids</taxon>
        <taxon>fabids</taxon>
        <taxon>Malpighiales</taxon>
        <taxon>Rhizophoraceae</taxon>
        <taxon>Rhizophora</taxon>
    </lineage>
</organism>
<feature type="compositionally biased region" description="Polar residues" evidence="1">
    <location>
        <begin position="1"/>
        <end position="11"/>
    </location>
</feature>
<feature type="region of interest" description="Disordered" evidence="1">
    <location>
        <begin position="1"/>
        <end position="20"/>
    </location>
</feature>
<name>A0A2P2MZC6_RHIMU</name>
<dbReference type="AlphaFoldDB" id="A0A2P2MZC6"/>
<protein>
    <submittedName>
        <fullName evidence="2">Uncharacterized protein</fullName>
    </submittedName>
</protein>
<proteinExistence type="predicted"/>
<evidence type="ECO:0000256" key="1">
    <source>
        <dbReference type="SAM" id="MobiDB-lite"/>
    </source>
</evidence>
<dbReference type="EMBL" id="GGEC01055081">
    <property type="protein sequence ID" value="MBX35565.1"/>
    <property type="molecule type" value="Transcribed_RNA"/>
</dbReference>
<evidence type="ECO:0000313" key="2">
    <source>
        <dbReference type="EMBL" id="MBX35565.1"/>
    </source>
</evidence>
<reference evidence="2" key="1">
    <citation type="submission" date="2018-02" db="EMBL/GenBank/DDBJ databases">
        <title>Rhizophora mucronata_Transcriptome.</title>
        <authorList>
            <person name="Meera S.P."/>
            <person name="Sreeshan A."/>
            <person name="Augustine A."/>
        </authorList>
    </citation>
    <scope>NUCLEOTIDE SEQUENCE</scope>
    <source>
        <tissue evidence="2">Leaf</tissue>
    </source>
</reference>